<keyword evidence="2" id="KW-0732">Signal</keyword>
<feature type="compositionally biased region" description="Polar residues" evidence="1">
    <location>
        <begin position="79"/>
        <end position="90"/>
    </location>
</feature>
<dbReference type="Proteomes" id="UP001157017">
    <property type="component" value="Unassembled WGS sequence"/>
</dbReference>
<dbReference type="EMBL" id="BSUZ01000001">
    <property type="protein sequence ID" value="GMA87526.1"/>
    <property type="molecule type" value="Genomic_DNA"/>
</dbReference>
<feature type="region of interest" description="Disordered" evidence="1">
    <location>
        <begin position="36"/>
        <end position="59"/>
    </location>
</feature>
<accession>A0ABQ6JJ02</accession>
<reference evidence="4" key="1">
    <citation type="journal article" date="2019" name="Int. J. Syst. Evol. Microbiol.">
        <title>The Global Catalogue of Microorganisms (GCM) 10K type strain sequencing project: providing services to taxonomists for standard genome sequencing and annotation.</title>
        <authorList>
            <consortium name="The Broad Institute Genomics Platform"/>
            <consortium name="The Broad Institute Genome Sequencing Center for Infectious Disease"/>
            <person name="Wu L."/>
            <person name="Ma J."/>
        </authorList>
    </citation>
    <scope>NUCLEOTIDE SEQUENCE [LARGE SCALE GENOMIC DNA]</scope>
    <source>
        <strain evidence="4">NBRC 108730</strain>
    </source>
</reference>
<feature type="signal peptide" evidence="2">
    <location>
        <begin position="1"/>
        <end position="16"/>
    </location>
</feature>
<protein>
    <submittedName>
        <fullName evidence="3">Uncharacterized protein</fullName>
    </submittedName>
</protein>
<gene>
    <name evidence="3" type="ORF">GCM10025868_27760</name>
</gene>
<keyword evidence="4" id="KW-1185">Reference proteome</keyword>
<feature type="compositionally biased region" description="Polar residues" evidence="1">
    <location>
        <begin position="36"/>
        <end position="54"/>
    </location>
</feature>
<feature type="chain" id="PRO_5047283090" evidence="2">
    <location>
        <begin position="17"/>
        <end position="101"/>
    </location>
</feature>
<evidence type="ECO:0000313" key="3">
    <source>
        <dbReference type="EMBL" id="GMA87526.1"/>
    </source>
</evidence>
<evidence type="ECO:0000256" key="2">
    <source>
        <dbReference type="SAM" id="SignalP"/>
    </source>
</evidence>
<comment type="caution">
    <text evidence="3">The sequence shown here is derived from an EMBL/GenBank/DDBJ whole genome shotgun (WGS) entry which is preliminary data.</text>
</comment>
<feature type="region of interest" description="Disordered" evidence="1">
    <location>
        <begin position="79"/>
        <end position="101"/>
    </location>
</feature>
<organism evidence="3 4">
    <name type="scientific">Angustibacter aerolatus</name>
    <dbReference type="NCBI Taxonomy" id="1162965"/>
    <lineage>
        <taxon>Bacteria</taxon>
        <taxon>Bacillati</taxon>
        <taxon>Actinomycetota</taxon>
        <taxon>Actinomycetes</taxon>
        <taxon>Kineosporiales</taxon>
        <taxon>Kineosporiaceae</taxon>
    </lineage>
</organism>
<proteinExistence type="predicted"/>
<sequence>MLAASATLATAQSALAATSSDLASAIIHNTSVITGSQAVSDPSSGQSSLATTTPVAGFPTGTGSYAVLSTGRASDLFTPNSSGNLSTVWNGGSRAGGPTAT</sequence>
<evidence type="ECO:0000313" key="4">
    <source>
        <dbReference type="Proteomes" id="UP001157017"/>
    </source>
</evidence>
<evidence type="ECO:0000256" key="1">
    <source>
        <dbReference type="SAM" id="MobiDB-lite"/>
    </source>
</evidence>
<name>A0ABQ6JJ02_9ACTN</name>